<dbReference type="SUPFAM" id="SSF103473">
    <property type="entry name" value="MFS general substrate transporter"/>
    <property type="match status" value="1"/>
</dbReference>
<dbReference type="InterPro" id="IPR036259">
    <property type="entry name" value="MFS_trans_sf"/>
</dbReference>
<keyword evidence="6 9" id="KW-0472">Membrane</keyword>
<dbReference type="AlphaFoldDB" id="A0A371D6A1"/>
<feature type="transmembrane region" description="Helical" evidence="9">
    <location>
        <begin position="531"/>
        <end position="550"/>
    </location>
</feature>
<evidence type="ECO:0000313" key="11">
    <source>
        <dbReference type="EMBL" id="RDX48065.1"/>
    </source>
</evidence>
<feature type="transmembrane region" description="Helical" evidence="9">
    <location>
        <begin position="460"/>
        <end position="479"/>
    </location>
</feature>
<dbReference type="PROSITE" id="PS50850">
    <property type="entry name" value="MFS"/>
    <property type="match status" value="1"/>
</dbReference>
<feature type="transmembrane region" description="Helical" evidence="9">
    <location>
        <begin position="366"/>
        <end position="389"/>
    </location>
</feature>
<dbReference type="GO" id="GO:0015791">
    <property type="term" value="P:polyol transmembrane transport"/>
    <property type="evidence" value="ECO:0007669"/>
    <property type="project" value="UniProtKB-ARBA"/>
</dbReference>
<evidence type="ECO:0000256" key="5">
    <source>
        <dbReference type="ARBA" id="ARBA00022989"/>
    </source>
</evidence>
<evidence type="ECO:0000256" key="9">
    <source>
        <dbReference type="SAM" id="Phobius"/>
    </source>
</evidence>
<dbReference type="PANTHER" id="PTHR48020">
    <property type="entry name" value="PROTON MYO-INOSITOL COTRANSPORTER"/>
    <property type="match status" value="1"/>
</dbReference>
<comment type="subcellular location">
    <subcellularLocation>
        <location evidence="1">Membrane</location>
        <topology evidence="1">Multi-pass membrane protein</topology>
    </subcellularLocation>
</comment>
<name>A0A371D6A1_9APHY</name>
<accession>A0A371D6A1</accession>
<dbReference type="STRING" id="139420.A0A371D6A1"/>
<evidence type="ECO:0000313" key="12">
    <source>
        <dbReference type="Proteomes" id="UP000256964"/>
    </source>
</evidence>
<feature type="transmembrane region" description="Helical" evidence="9">
    <location>
        <begin position="184"/>
        <end position="202"/>
    </location>
</feature>
<feature type="transmembrane region" description="Helical" evidence="9">
    <location>
        <begin position="500"/>
        <end position="519"/>
    </location>
</feature>
<dbReference type="InterPro" id="IPR020846">
    <property type="entry name" value="MFS_dom"/>
</dbReference>
<feature type="transmembrane region" description="Helical" evidence="9">
    <location>
        <begin position="208"/>
        <end position="231"/>
    </location>
</feature>
<dbReference type="EMBL" id="KZ857414">
    <property type="protein sequence ID" value="RDX48065.1"/>
    <property type="molecule type" value="Genomic_DNA"/>
</dbReference>
<keyword evidence="5 9" id="KW-1133">Transmembrane helix</keyword>
<protein>
    <submittedName>
        <fullName evidence="11">MFS sugar transporter</fullName>
    </submittedName>
</protein>
<organism evidence="11 12">
    <name type="scientific">Lentinus brumalis</name>
    <dbReference type="NCBI Taxonomy" id="2498619"/>
    <lineage>
        <taxon>Eukaryota</taxon>
        <taxon>Fungi</taxon>
        <taxon>Dikarya</taxon>
        <taxon>Basidiomycota</taxon>
        <taxon>Agaricomycotina</taxon>
        <taxon>Agaricomycetes</taxon>
        <taxon>Polyporales</taxon>
        <taxon>Polyporaceae</taxon>
        <taxon>Lentinus</taxon>
    </lineage>
</organism>
<dbReference type="GO" id="GO:0022857">
    <property type="term" value="F:transmembrane transporter activity"/>
    <property type="evidence" value="ECO:0007669"/>
    <property type="project" value="InterPro"/>
</dbReference>
<evidence type="ECO:0000256" key="3">
    <source>
        <dbReference type="ARBA" id="ARBA00022448"/>
    </source>
</evidence>
<proteinExistence type="inferred from homology"/>
<dbReference type="Proteomes" id="UP000256964">
    <property type="component" value="Unassembled WGS sequence"/>
</dbReference>
<feature type="transmembrane region" description="Helical" evidence="9">
    <location>
        <begin position="279"/>
        <end position="300"/>
    </location>
</feature>
<gene>
    <name evidence="11" type="ORF">OH76DRAFT_1557400</name>
</gene>
<dbReference type="Gene3D" id="1.20.1250.20">
    <property type="entry name" value="MFS general substrate transporter like domains"/>
    <property type="match status" value="1"/>
</dbReference>
<feature type="transmembrane region" description="Helical" evidence="9">
    <location>
        <begin position="107"/>
        <end position="125"/>
    </location>
</feature>
<dbReference type="InterPro" id="IPR003663">
    <property type="entry name" value="Sugar/inositol_transpt"/>
</dbReference>
<keyword evidence="12" id="KW-1185">Reference proteome</keyword>
<evidence type="ECO:0000256" key="8">
    <source>
        <dbReference type="RuleBase" id="RU003346"/>
    </source>
</evidence>
<reference evidence="11 12" key="1">
    <citation type="journal article" date="2018" name="Biotechnol. Biofuels">
        <title>Integrative visual omics of the white-rot fungus Polyporus brumalis exposes the biotechnological potential of its oxidative enzymes for delignifying raw plant biomass.</title>
        <authorList>
            <person name="Miyauchi S."/>
            <person name="Rancon A."/>
            <person name="Drula E."/>
            <person name="Hage H."/>
            <person name="Chaduli D."/>
            <person name="Favel A."/>
            <person name="Grisel S."/>
            <person name="Henrissat B."/>
            <person name="Herpoel-Gimbert I."/>
            <person name="Ruiz-Duenas F.J."/>
            <person name="Chevret D."/>
            <person name="Hainaut M."/>
            <person name="Lin J."/>
            <person name="Wang M."/>
            <person name="Pangilinan J."/>
            <person name="Lipzen A."/>
            <person name="Lesage-Meessen L."/>
            <person name="Navarro D."/>
            <person name="Riley R."/>
            <person name="Grigoriev I.V."/>
            <person name="Zhou S."/>
            <person name="Raouche S."/>
            <person name="Rosso M.N."/>
        </authorList>
    </citation>
    <scope>NUCLEOTIDE SEQUENCE [LARGE SCALE GENOMIC DNA]</scope>
    <source>
        <strain evidence="11 12">BRFM 1820</strain>
    </source>
</reference>
<dbReference type="FunFam" id="1.20.1250.20:FF:000100">
    <property type="entry name" value="MFS sugar transporter, putative"/>
    <property type="match status" value="1"/>
</dbReference>
<dbReference type="InterPro" id="IPR050814">
    <property type="entry name" value="Myo-inositol_Transporter"/>
</dbReference>
<dbReference type="OrthoDB" id="5290825at2759"/>
<dbReference type="InterPro" id="IPR005828">
    <property type="entry name" value="MFS_sugar_transport-like"/>
</dbReference>
<keyword evidence="3 8" id="KW-0813">Transport</keyword>
<comment type="catalytic activity">
    <reaction evidence="7">
        <text>myo-inositol(out) + H(+)(out) = myo-inositol(in) + H(+)(in)</text>
        <dbReference type="Rhea" id="RHEA:60364"/>
        <dbReference type="ChEBI" id="CHEBI:15378"/>
        <dbReference type="ChEBI" id="CHEBI:17268"/>
    </reaction>
</comment>
<feature type="transmembrane region" description="Helical" evidence="9">
    <location>
        <begin position="152"/>
        <end position="172"/>
    </location>
</feature>
<dbReference type="PANTHER" id="PTHR48020:SF25">
    <property type="entry name" value="SUGAR TRANSPORTER, PUTATIVE (AFU_ORTHOLOGUE AFUA_7G05830)-RELATED"/>
    <property type="match status" value="1"/>
</dbReference>
<evidence type="ECO:0000256" key="2">
    <source>
        <dbReference type="ARBA" id="ARBA00010992"/>
    </source>
</evidence>
<comment type="similarity">
    <text evidence="2 8">Belongs to the major facilitator superfamily. Sugar transporter (TC 2.A.1.1) family.</text>
</comment>
<dbReference type="GO" id="GO:0016020">
    <property type="term" value="C:membrane"/>
    <property type="evidence" value="ECO:0007669"/>
    <property type="project" value="UniProtKB-SubCell"/>
</dbReference>
<keyword evidence="4 9" id="KW-0812">Transmembrane</keyword>
<evidence type="ECO:0000256" key="7">
    <source>
        <dbReference type="ARBA" id="ARBA00049119"/>
    </source>
</evidence>
<feature type="transmembrane region" description="Helical" evidence="9">
    <location>
        <begin position="433"/>
        <end position="454"/>
    </location>
</feature>
<dbReference type="Pfam" id="PF00083">
    <property type="entry name" value="Sugar_tr"/>
    <property type="match status" value="1"/>
</dbReference>
<evidence type="ECO:0000256" key="6">
    <source>
        <dbReference type="ARBA" id="ARBA00023136"/>
    </source>
</evidence>
<sequence length="619" mass="69605">MSKELEKSSIKQQESISDYDHKEVKHIDNTEANIKLANPLAGIPREQLLEDATNFAKTHGLGHLEEDFRRGALVAQDPLAFESVPDLDEAEKVVLRRELTHRWDQPFQLYWLVILCSLSAAVQGMDESVINGANLFFPDHLGIPQSDSNNQWLLGLVNGAPYLCCGLIGCWVSTPMNRYFGRRGTIFISAFVSFAACIWQGLTNTWWHMFIARFILGFGIGPKSATVPVYAAECSPPAIRGALVMMWQMWTAFGIMLGTIMSLAFYHVPDPVGIVGLNWRLMLGSAGVPALFIMTQVFFCPESPRWLISKGRYDKAYEAIRRLRKSNIQAARDLYYIHVLLEVEREIQTGRNLFLEMFTVPRNRRAALASGIVMFMQQFCGINVIAYYSSNIFAQANFSNIQALLASWGFGMCNWVFALPAVYTIDTFGRRNLLLVTFPLMSLFLLMTGFAFYIPEDSQARIAVVALGIYLFTMAYSPGEGPVPFTYSAEAFPLYIRDIGMSYATAVLWFFNFVVAITFPRLLNAFTATGAFGWYAGWNAIGFVLILLFLPETKALSLEELDQVFSVPTRIHAAYQLKALPYNIRKYIFRQKGLKPLPPLYQHEGAIGEKTYAPPGAGH</sequence>
<dbReference type="PRINTS" id="PR00171">
    <property type="entry name" value="SUGRTRNSPORT"/>
</dbReference>
<dbReference type="NCBIfam" id="TIGR00879">
    <property type="entry name" value="SP"/>
    <property type="match status" value="1"/>
</dbReference>
<feature type="transmembrane region" description="Helical" evidence="9">
    <location>
        <begin position="401"/>
        <end position="421"/>
    </location>
</feature>
<evidence type="ECO:0000259" key="10">
    <source>
        <dbReference type="PROSITE" id="PS50850"/>
    </source>
</evidence>
<evidence type="ECO:0000256" key="1">
    <source>
        <dbReference type="ARBA" id="ARBA00004141"/>
    </source>
</evidence>
<feature type="transmembrane region" description="Helical" evidence="9">
    <location>
        <begin position="243"/>
        <end position="267"/>
    </location>
</feature>
<evidence type="ECO:0000256" key="4">
    <source>
        <dbReference type="ARBA" id="ARBA00022692"/>
    </source>
</evidence>
<dbReference type="GO" id="GO:0015798">
    <property type="term" value="P:myo-inositol transport"/>
    <property type="evidence" value="ECO:0007669"/>
    <property type="project" value="UniProtKB-ARBA"/>
</dbReference>
<keyword evidence="11" id="KW-0762">Sugar transport</keyword>
<feature type="domain" description="Major facilitator superfamily (MFS) profile" evidence="10">
    <location>
        <begin position="112"/>
        <end position="554"/>
    </location>
</feature>